<dbReference type="AlphaFoldDB" id="A0A151WH27"/>
<dbReference type="PROSITE" id="PS01209">
    <property type="entry name" value="LDLRA_1"/>
    <property type="match status" value="1"/>
</dbReference>
<evidence type="ECO:0000256" key="4">
    <source>
        <dbReference type="ARBA" id="ARBA00023180"/>
    </source>
</evidence>
<sequence length="115" mass="13216">IQELEKSIARTFGRSDKCAWIFWWHQGEDETFAAGSPLEAHGRFSKRRAVEVVVALAFLRLAFRSSNLMHVASCSSTEFICRNGQCIDSNRYCDGVQDCHDGSDEHNCRKYRFHI</sequence>
<dbReference type="SUPFAM" id="SSF57424">
    <property type="entry name" value="LDL receptor-like module"/>
    <property type="match status" value="1"/>
</dbReference>
<dbReference type="InterPro" id="IPR023415">
    <property type="entry name" value="LDLR_class-A_CS"/>
</dbReference>
<dbReference type="SMART" id="SM00192">
    <property type="entry name" value="LDLa"/>
    <property type="match status" value="1"/>
</dbReference>
<evidence type="ECO:0000313" key="6">
    <source>
        <dbReference type="EMBL" id="KYQ47143.1"/>
    </source>
</evidence>
<protein>
    <submittedName>
        <fullName evidence="6">Low-density lipoprotein receptor-related protein 11</fullName>
    </submittedName>
</protein>
<dbReference type="InterPro" id="IPR002172">
    <property type="entry name" value="LDrepeatLR_classA_rpt"/>
</dbReference>
<dbReference type="PANTHER" id="PTHR46876">
    <property type="entry name" value="LOW-DENSITY LIPOPROTEIN RECEPTOR-RELATED PROTEIN 11"/>
    <property type="match status" value="1"/>
</dbReference>
<feature type="non-terminal residue" evidence="6">
    <location>
        <position position="1"/>
    </location>
</feature>
<dbReference type="Gene3D" id="4.10.400.10">
    <property type="entry name" value="Low-density Lipoprotein Receptor"/>
    <property type="match status" value="1"/>
</dbReference>
<dbReference type="InterPro" id="IPR036055">
    <property type="entry name" value="LDL_receptor-like_sf"/>
</dbReference>
<dbReference type="PANTHER" id="PTHR46876:SF1">
    <property type="entry name" value="LOW-DENSITY LIPOPROTEIN RECEPTOR-RELATED PROTEIN 11"/>
    <property type="match status" value="1"/>
</dbReference>
<proteinExistence type="predicted"/>
<feature type="disulfide bond" evidence="5">
    <location>
        <begin position="81"/>
        <end position="99"/>
    </location>
</feature>
<feature type="disulfide bond" evidence="5">
    <location>
        <begin position="74"/>
        <end position="86"/>
    </location>
</feature>
<feature type="disulfide bond" evidence="5">
    <location>
        <begin position="93"/>
        <end position="108"/>
    </location>
</feature>
<evidence type="ECO:0000256" key="5">
    <source>
        <dbReference type="PROSITE-ProRule" id="PRU00124"/>
    </source>
</evidence>
<reference evidence="6 7" key="1">
    <citation type="submission" date="2015-09" db="EMBL/GenBank/DDBJ databases">
        <title>Trachymyrmex zeteki WGS genome.</title>
        <authorList>
            <person name="Nygaard S."/>
            <person name="Hu H."/>
            <person name="Boomsma J."/>
            <person name="Zhang G."/>
        </authorList>
    </citation>
    <scope>NUCLEOTIDE SEQUENCE [LARGE SCALE GENOMIC DNA]</scope>
    <source>
        <strain evidence="6">Tzet28-1</strain>
        <tissue evidence="6">Whole body</tissue>
    </source>
</reference>
<evidence type="ECO:0000256" key="2">
    <source>
        <dbReference type="ARBA" id="ARBA00023136"/>
    </source>
</evidence>
<evidence type="ECO:0000313" key="7">
    <source>
        <dbReference type="Proteomes" id="UP000075809"/>
    </source>
</evidence>
<name>A0A151WH27_9HYME</name>
<keyword evidence="4" id="KW-0325">Glycoprotein</keyword>
<dbReference type="Proteomes" id="UP000075809">
    <property type="component" value="Unassembled WGS sequence"/>
</dbReference>
<keyword evidence="2" id="KW-0472">Membrane</keyword>
<dbReference type="EMBL" id="KQ983136">
    <property type="protein sequence ID" value="KYQ47143.1"/>
    <property type="molecule type" value="Genomic_DNA"/>
</dbReference>
<dbReference type="FunFam" id="4.10.400.10:FF:000067">
    <property type="entry name" value="Serine peptidase inhibitor, Kunitz type 1"/>
    <property type="match status" value="1"/>
</dbReference>
<gene>
    <name evidence="6" type="ORF">ALC60_13889</name>
</gene>
<dbReference type="CDD" id="cd00112">
    <property type="entry name" value="LDLa"/>
    <property type="match status" value="1"/>
</dbReference>
<evidence type="ECO:0000256" key="1">
    <source>
        <dbReference type="ARBA" id="ARBA00004370"/>
    </source>
</evidence>
<dbReference type="PROSITE" id="PS50068">
    <property type="entry name" value="LDLRA_2"/>
    <property type="match status" value="1"/>
</dbReference>
<dbReference type="GO" id="GO:0016020">
    <property type="term" value="C:membrane"/>
    <property type="evidence" value="ECO:0007669"/>
    <property type="project" value="UniProtKB-SubCell"/>
</dbReference>
<keyword evidence="6" id="KW-0675">Receptor</keyword>
<dbReference type="Pfam" id="PF00057">
    <property type="entry name" value="Ldl_recept_a"/>
    <property type="match status" value="1"/>
</dbReference>
<keyword evidence="6" id="KW-0449">Lipoprotein</keyword>
<organism evidence="6 7">
    <name type="scientific">Mycetomoellerius zeteki</name>
    <dbReference type="NCBI Taxonomy" id="64791"/>
    <lineage>
        <taxon>Eukaryota</taxon>
        <taxon>Metazoa</taxon>
        <taxon>Ecdysozoa</taxon>
        <taxon>Arthropoda</taxon>
        <taxon>Hexapoda</taxon>
        <taxon>Insecta</taxon>
        <taxon>Pterygota</taxon>
        <taxon>Neoptera</taxon>
        <taxon>Endopterygota</taxon>
        <taxon>Hymenoptera</taxon>
        <taxon>Apocrita</taxon>
        <taxon>Aculeata</taxon>
        <taxon>Formicoidea</taxon>
        <taxon>Formicidae</taxon>
        <taxon>Myrmicinae</taxon>
        <taxon>Mycetomoellerius</taxon>
    </lineage>
</organism>
<keyword evidence="7" id="KW-1185">Reference proteome</keyword>
<keyword evidence="3 5" id="KW-1015">Disulfide bond</keyword>
<evidence type="ECO:0000256" key="3">
    <source>
        <dbReference type="ARBA" id="ARBA00023157"/>
    </source>
</evidence>
<comment type="subcellular location">
    <subcellularLocation>
        <location evidence="1">Membrane</location>
    </subcellularLocation>
</comment>
<accession>A0A151WH27</accession>